<dbReference type="Proteomes" id="UP000886069">
    <property type="component" value="Unassembled WGS sequence"/>
</dbReference>
<evidence type="ECO:0000256" key="1">
    <source>
        <dbReference type="PIRSR" id="PIRSR613078-2"/>
    </source>
</evidence>
<evidence type="ECO:0000313" key="2">
    <source>
        <dbReference type="EMBL" id="HER44167.1"/>
    </source>
</evidence>
<protein>
    <submittedName>
        <fullName evidence="2">Histidine phosphatase family protein</fullName>
    </submittedName>
</protein>
<gene>
    <name evidence="2" type="ORF">ENO08_06880</name>
</gene>
<dbReference type="GO" id="GO:0016791">
    <property type="term" value="F:phosphatase activity"/>
    <property type="evidence" value="ECO:0007669"/>
    <property type="project" value="TreeGrafter"/>
</dbReference>
<dbReference type="CDD" id="cd07067">
    <property type="entry name" value="HP_PGM_like"/>
    <property type="match status" value="1"/>
</dbReference>
<comment type="caution">
    <text evidence="2">The sequence shown here is derived from an EMBL/GenBank/DDBJ whole genome shotgun (WGS) entry which is preliminary data.</text>
</comment>
<dbReference type="InterPro" id="IPR050275">
    <property type="entry name" value="PGM_Phosphatase"/>
</dbReference>
<dbReference type="Pfam" id="PF00300">
    <property type="entry name" value="His_Phos_1"/>
    <property type="match status" value="1"/>
</dbReference>
<dbReference type="GO" id="GO:0005737">
    <property type="term" value="C:cytoplasm"/>
    <property type="evidence" value="ECO:0007669"/>
    <property type="project" value="TreeGrafter"/>
</dbReference>
<organism evidence="2">
    <name type="scientific">Eiseniibacteriota bacterium</name>
    <dbReference type="NCBI Taxonomy" id="2212470"/>
    <lineage>
        <taxon>Bacteria</taxon>
        <taxon>Candidatus Eiseniibacteriota</taxon>
    </lineage>
</organism>
<reference evidence="2" key="1">
    <citation type="journal article" date="2020" name="mSystems">
        <title>Genome- and Community-Level Interaction Insights into Carbon Utilization and Element Cycling Functions of Hydrothermarchaeota in Hydrothermal Sediment.</title>
        <authorList>
            <person name="Zhou Z."/>
            <person name="Liu Y."/>
            <person name="Xu W."/>
            <person name="Pan J."/>
            <person name="Luo Z.H."/>
            <person name="Li M."/>
        </authorList>
    </citation>
    <scope>NUCLEOTIDE SEQUENCE [LARGE SCALE GENOMIC DNA]</scope>
    <source>
        <strain evidence="2">SpSt-1233</strain>
    </source>
</reference>
<dbReference type="SMART" id="SM00855">
    <property type="entry name" value="PGAM"/>
    <property type="match status" value="1"/>
</dbReference>
<dbReference type="InterPro" id="IPR013078">
    <property type="entry name" value="His_Pase_superF_clade-1"/>
</dbReference>
<dbReference type="SUPFAM" id="SSF53254">
    <property type="entry name" value="Phosphoglycerate mutase-like"/>
    <property type="match status" value="1"/>
</dbReference>
<feature type="binding site" evidence="1">
    <location>
        <position position="63"/>
    </location>
    <ligand>
        <name>substrate</name>
    </ligand>
</feature>
<proteinExistence type="predicted"/>
<sequence>MDHGKRKLYLVRHAESVWNAERRVQGTCTGILLSERGREQARFLGKSLRAIEAAAVYCSDAERAVETARLALGNGREIIFMEELRELSLGEWEGRSIVELWEKETDLIDRWYREPTKVRVKGAEDIFSFRDRIVRAIETIGRAPHGGDSIIVTHGGVICAYLTHILGMDLDGLWSFSLPNASITTIVLDFKPRLRSFGETVLPPGGASDSDGVSSSG</sequence>
<dbReference type="Gene3D" id="3.40.50.1240">
    <property type="entry name" value="Phosphoglycerate mutase-like"/>
    <property type="match status" value="1"/>
</dbReference>
<feature type="binding site" evidence="1">
    <location>
        <begin position="12"/>
        <end position="19"/>
    </location>
    <ligand>
        <name>substrate</name>
    </ligand>
</feature>
<dbReference type="PANTHER" id="PTHR48100">
    <property type="entry name" value="BROAD-SPECIFICITY PHOSPHATASE YOR283W-RELATED"/>
    <property type="match status" value="1"/>
</dbReference>
<dbReference type="EMBL" id="DSEC01000490">
    <property type="protein sequence ID" value="HER44167.1"/>
    <property type="molecule type" value="Genomic_DNA"/>
</dbReference>
<accession>A0A7V2AVT0</accession>
<dbReference type="AlphaFoldDB" id="A0A7V2AVT0"/>
<name>A0A7V2AVT0_UNCEI</name>
<dbReference type="PANTHER" id="PTHR48100:SF1">
    <property type="entry name" value="HISTIDINE PHOSPHATASE FAMILY PROTEIN-RELATED"/>
    <property type="match status" value="1"/>
</dbReference>
<dbReference type="InterPro" id="IPR029033">
    <property type="entry name" value="His_PPase_superfam"/>
</dbReference>